<dbReference type="GO" id="GO:0003677">
    <property type="term" value="F:DNA binding"/>
    <property type="evidence" value="ECO:0007669"/>
    <property type="project" value="UniProtKB-UniRule"/>
</dbReference>
<dbReference type="PROSITE" id="PS50118">
    <property type="entry name" value="HMG_BOX_2"/>
    <property type="match status" value="1"/>
</dbReference>
<dbReference type="InterPro" id="IPR050342">
    <property type="entry name" value="HMGB"/>
</dbReference>
<dbReference type="InterPro" id="IPR009071">
    <property type="entry name" value="HMG_box_dom"/>
</dbReference>
<dbReference type="WBParaSite" id="TMUE_3000012523.1">
    <property type="protein sequence ID" value="TMUE_3000012523.1"/>
    <property type="gene ID" value="WBGene00285376"/>
</dbReference>
<evidence type="ECO:0000256" key="1">
    <source>
        <dbReference type="ARBA" id="ARBA00023125"/>
    </source>
</evidence>
<keyword evidence="2" id="KW-0539">Nucleus</keyword>
<dbReference type="PANTHER" id="PTHR48112">
    <property type="entry name" value="HIGH MOBILITY GROUP PROTEIN DSP1"/>
    <property type="match status" value="1"/>
</dbReference>
<dbReference type="SUPFAM" id="SSF47095">
    <property type="entry name" value="HMG-box"/>
    <property type="match status" value="1"/>
</dbReference>
<organism evidence="5 6">
    <name type="scientific">Trichuris muris</name>
    <name type="common">Mouse whipworm</name>
    <dbReference type="NCBI Taxonomy" id="70415"/>
    <lineage>
        <taxon>Eukaryota</taxon>
        <taxon>Metazoa</taxon>
        <taxon>Ecdysozoa</taxon>
        <taxon>Nematoda</taxon>
        <taxon>Enoplea</taxon>
        <taxon>Dorylaimia</taxon>
        <taxon>Trichinellida</taxon>
        <taxon>Trichuridae</taxon>
        <taxon>Trichuris</taxon>
    </lineage>
</organism>
<dbReference type="InterPro" id="IPR036910">
    <property type="entry name" value="HMG_box_dom_sf"/>
</dbReference>
<keyword evidence="1 2" id="KW-0238">DNA-binding</keyword>
<feature type="compositionally biased region" description="Polar residues" evidence="3">
    <location>
        <begin position="92"/>
        <end position="111"/>
    </location>
</feature>
<protein>
    <submittedName>
        <fullName evidence="6">HMG box domain-containing protein</fullName>
    </submittedName>
</protein>
<dbReference type="AlphaFoldDB" id="A0A5S6QZE5"/>
<dbReference type="Proteomes" id="UP000046395">
    <property type="component" value="Unassembled WGS sequence"/>
</dbReference>
<sequence length="250" mass="28084">MPKPAAGPTRPPCAYSLYLKENMPIVAAENPEMAPQKVLRLTSALWQTLSADLKLEYEARAKQLSDEYLIARDAYIKEHGHPPPPKRGKATSRISNAEDQQEKQSASSPAQTEKEYKIFSQGFIQDCNAIDTAYREAINRARVLKDSCAQCERGLDNLKAFLEELKHVPKKSAFCTTFLELVRKALIEHFEGLPLPDGFNVSESPLEYLTRAHGIVEKSNPKDAAFISTYNATMDRLKDAKQYVRSIVEP</sequence>
<feature type="region of interest" description="Disordered" evidence="3">
    <location>
        <begin position="76"/>
        <end position="112"/>
    </location>
</feature>
<evidence type="ECO:0000256" key="3">
    <source>
        <dbReference type="SAM" id="MobiDB-lite"/>
    </source>
</evidence>
<feature type="DNA-binding region" description="HMG box" evidence="2">
    <location>
        <begin position="8"/>
        <end position="76"/>
    </location>
</feature>
<proteinExistence type="predicted"/>
<dbReference type="Pfam" id="PF00505">
    <property type="entry name" value="HMG_box"/>
    <property type="match status" value="1"/>
</dbReference>
<keyword evidence="5" id="KW-1185">Reference proteome</keyword>
<dbReference type="STRING" id="70415.A0A5S6QZE5"/>
<evidence type="ECO:0000259" key="4">
    <source>
        <dbReference type="PROSITE" id="PS50118"/>
    </source>
</evidence>
<dbReference type="GO" id="GO:0005634">
    <property type="term" value="C:nucleus"/>
    <property type="evidence" value="ECO:0007669"/>
    <property type="project" value="UniProtKB-UniRule"/>
</dbReference>
<name>A0A5S6QZE5_TRIMR</name>
<reference evidence="6" key="1">
    <citation type="submission" date="2019-12" db="UniProtKB">
        <authorList>
            <consortium name="WormBaseParasite"/>
        </authorList>
    </citation>
    <scope>IDENTIFICATION</scope>
</reference>
<feature type="domain" description="HMG box" evidence="4">
    <location>
        <begin position="8"/>
        <end position="76"/>
    </location>
</feature>
<evidence type="ECO:0000313" key="5">
    <source>
        <dbReference type="Proteomes" id="UP000046395"/>
    </source>
</evidence>
<dbReference type="PANTHER" id="PTHR48112:SF22">
    <property type="entry name" value="MITOCHONDRIAL TRANSCRIPTION FACTOR A, ISOFORM B"/>
    <property type="match status" value="1"/>
</dbReference>
<evidence type="ECO:0000313" key="6">
    <source>
        <dbReference type="WBParaSite" id="TMUE_3000012523.1"/>
    </source>
</evidence>
<evidence type="ECO:0000256" key="2">
    <source>
        <dbReference type="PROSITE-ProRule" id="PRU00267"/>
    </source>
</evidence>
<dbReference type="SMART" id="SM00398">
    <property type="entry name" value="HMG"/>
    <property type="match status" value="1"/>
</dbReference>
<accession>A0A5S6QZE5</accession>
<dbReference type="Gene3D" id="1.10.30.10">
    <property type="entry name" value="High mobility group box domain"/>
    <property type="match status" value="1"/>
</dbReference>
<dbReference type="CDD" id="cd00084">
    <property type="entry name" value="HMG-box_SF"/>
    <property type="match status" value="1"/>
</dbReference>